<name>A0ABD1ME03_9FABA</name>
<proteinExistence type="predicted"/>
<evidence type="ECO:0000313" key="2">
    <source>
        <dbReference type="EMBL" id="KAL2333979.1"/>
    </source>
</evidence>
<sequence length="114" mass="12804">MLVPTLIFGLCSYNRMKPHQEQRRPRNKTGKAQFGRLNSSKTRMKMTKKNDSNEGLKLTQRRPKALIPKMMKTTPKDDVGEETVKTTSLGAAHQLLGQQGCSGYDEKEAHSTQG</sequence>
<comment type="caution">
    <text evidence="2">The sequence shown here is derived from an EMBL/GenBank/DDBJ whole genome shotgun (WGS) entry which is preliminary data.</text>
</comment>
<organism evidence="2 3">
    <name type="scientific">Flemingia macrophylla</name>
    <dbReference type="NCBI Taxonomy" id="520843"/>
    <lineage>
        <taxon>Eukaryota</taxon>
        <taxon>Viridiplantae</taxon>
        <taxon>Streptophyta</taxon>
        <taxon>Embryophyta</taxon>
        <taxon>Tracheophyta</taxon>
        <taxon>Spermatophyta</taxon>
        <taxon>Magnoliopsida</taxon>
        <taxon>eudicotyledons</taxon>
        <taxon>Gunneridae</taxon>
        <taxon>Pentapetalae</taxon>
        <taxon>rosids</taxon>
        <taxon>fabids</taxon>
        <taxon>Fabales</taxon>
        <taxon>Fabaceae</taxon>
        <taxon>Papilionoideae</taxon>
        <taxon>50 kb inversion clade</taxon>
        <taxon>NPAAA clade</taxon>
        <taxon>indigoferoid/millettioid clade</taxon>
        <taxon>Phaseoleae</taxon>
        <taxon>Flemingia</taxon>
    </lineage>
</organism>
<dbReference type="Proteomes" id="UP001603857">
    <property type="component" value="Unassembled WGS sequence"/>
</dbReference>
<accession>A0ABD1ME03</accession>
<gene>
    <name evidence="2" type="ORF">Fmac_015192</name>
</gene>
<dbReference type="EMBL" id="JBGMDY010000005">
    <property type="protein sequence ID" value="KAL2333979.1"/>
    <property type="molecule type" value="Genomic_DNA"/>
</dbReference>
<keyword evidence="3" id="KW-1185">Reference proteome</keyword>
<evidence type="ECO:0000256" key="1">
    <source>
        <dbReference type="SAM" id="MobiDB-lite"/>
    </source>
</evidence>
<reference evidence="2 3" key="1">
    <citation type="submission" date="2024-08" db="EMBL/GenBank/DDBJ databases">
        <title>Insights into the chromosomal genome structure of Flemingia macrophylla.</title>
        <authorList>
            <person name="Ding Y."/>
            <person name="Zhao Y."/>
            <person name="Bi W."/>
            <person name="Wu M."/>
            <person name="Zhao G."/>
            <person name="Gong Y."/>
            <person name="Li W."/>
            <person name="Zhang P."/>
        </authorList>
    </citation>
    <scope>NUCLEOTIDE SEQUENCE [LARGE SCALE GENOMIC DNA]</scope>
    <source>
        <strain evidence="2">DYQJB</strain>
        <tissue evidence="2">Leaf</tissue>
    </source>
</reference>
<evidence type="ECO:0000313" key="3">
    <source>
        <dbReference type="Proteomes" id="UP001603857"/>
    </source>
</evidence>
<feature type="region of interest" description="Disordered" evidence="1">
    <location>
        <begin position="17"/>
        <end position="82"/>
    </location>
</feature>
<dbReference type="AlphaFoldDB" id="A0ABD1ME03"/>
<protein>
    <submittedName>
        <fullName evidence="2">Uncharacterized protein</fullName>
    </submittedName>
</protein>